<dbReference type="AlphaFoldDB" id="A0A3N4LWS0"/>
<sequence length="307" mass="33907">MAKATLLTAILFTTSFPILASADILQFGPGALPGCAYQCRPLWSAQYDCPGETVAGECFCRSKYLGILNQSGGGSLCESDCPETSGGAEIRAWYDNVCASFIKTSPNTPTTTPTIIDLTSNNGNQDEHNKAVEWWKNNWYWFLLAFLFITIPIGAYALWFPCRKWARRQIIQRRSRPSLPPVDPEDNPYANGGLVSPGIPPIPPGVFTNETWGDPFSPSLTRDGVGYSPHYVVPPTPSVVGSNRQSQAPAGPITTRQESWERRVREEYEGKKTIGERLTFWKKGKRREREGGEEATKVDLSGGPSVR</sequence>
<feature type="compositionally biased region" description="Basic and acidic residues" evidence="1">
    <location>
        <begin position="287"/>
        <end position="297"/>
    </location>
</feature>
<feature type="region of interest" description="Disordered" evidence="1">
    <location>
        <begin position="284"/>
        <end position="307"/>
    </location>
</feature>
<feature type="compositionally biased region" description="Polar residues" evidence="1">
    <location>
        <begin position="239"/>
        <end position="248"/>
    </location>
</feature>
<reference evidence="4 5" key="1">
    <citation type="journal article" date="2018" name="Nat. Ecol. Evol.">
        <title>Pezizomycetes genomes reveal the molecular basis of ectomycorrhizal truffle lifestyle.</title>
        <authorList>
            <person name="Murat C."/>
            <person name="Payen T."/>
            <person name="Noel B."/>
            <person name="Kuo A."/>
            <person name="Morin E."/>
            <person name="Chen J."/>
            <person name="Kohler A."/>
            <person name="Krizsan K."/>
            <person name="Balestrini R."/>
            <person name="Da Silva C."/>
            <person name="Montanini B."/>
            <person name="Hainaut M."/>
            <person name="Levati E."/>
            <person name="Barry K.W."/>
            <person name="Belfiori B."/>
            <person name="Cichocki N."/>
            <person name="Clum A."/>
            <person name="Dockter R.B."/>
            <person name="Fauchery L."/>
            <person name="Guy J."/>
            <person name="Iotti M."/>
            <person name="Le Tacon F."/>
            <person name="Lindquist E.A."/>
            <person name="Lipzen A."/>
            <person name="Malagnac F."/>
            <person name="Mello A."/>
            <person name="Molinier V."/>
            <person name="Miyauchi S."/>
            <person name="Poulain J."/>
            <person name="Riccioni C."/>
            <person name="Rubini A."/>
            <person name="Sitrit Y."/>
            <person name="Splivallo R."/>
            <person name="Traeger S."/>
            <person name="Wang M."/>
            <person name="Zifcakova L."/>
            <person name="Wipf D."/>
            <person name="Zambonelli A."/>
            <person name="Paolocci F."/>
            <person name="Nowrousian M."/>
            <person name="Ottonello S."/>
            <person name="Baldrian P."/>
            <person name="Spatafora J.W."/>
            <person name="Henrissat B."/>
            <person name="Nagy L.G."/>
            <person name="Aury J.M."/>
            <person name="Wincker P."/>
            <person name="Grigoriev I.V."/>
            <person name="Bonfante P."/>
            <person name="Martin F.M."/>
        </authorList>
    </citation>
    <scope>NUCLEOTIDE SEQUENCE [LARGE SCALE GENOMIC DNA]</scope>
    <source>
        <strain evidence="4 5">ATCC MYA-4762</strain>
    </source>
</reference>
<feature type="signal peptide" evidence="3">
    <location>
        <begin position="1"/>
        <end position="22"/>
    </location>
</feature>
<protein>
    <recommendedName>
        <fullName evidence="6">Extracellular membrane protein CFEM domain-containing protein</fullName>
    </recommendedName>
</protein>
<evidence type="ECO:0000256" key="1">
    <source>
        <dbReference type="SAM" id="MobiDB-lite"/>
    </source>
</evidence>
<name>A0A3N4LWS0_9PEZI</name>
<dbReference type="InParanoid" id="A0A3N4LWS0"/>
<evidence type="ECO:0000313" key="5">
    <source>
        <dbReference type="Proteomes" id="UP000267821"/>
    </source>
</evidence>
<keyword evidence="2" id="KW-0472">Membrane</keyword>
<proteinExistence type="predicted"/>
<gene>
    <name evidence="4" type="ORF">L211DRAFT_846168</name>
</gene>
<keyword evidence="2" id="KW-1133">Transmembrane helix</keyword>
<dbReference type="OrthoDB" id="5379822at2759"/>
<evidence type="ECO:0000256" key="2">
    <source>
        <dbReference type="SAM" id="Phobius"/>
    </source>
</evidence>
<keyword evidence="3" id="KW-0732">Signal</keyword>
<evidence type="ECO:0000256" key="3">
    <source>
        <dbReference type="SAM" id="SignalP"/>
    </source>
</evidence>
<evidence type="ECO:0000313" key="4">
    <source>
        <dbReference type="EMBL" id="RPB27343.1"/>
    </source>
</evidence>
<dbReference type="Proteomes" id="UP000267821">
    <property type="component" value="Unassembled WGS sequence"/>
</dbReference>
<keyword evidence="5" id="KW-1185">Reference proteome</keyword>
<dbReference type="EMBL" id="ML121531">
    <property type="protein sequence ID" value="RPB27343.1"/>
    <property type="molecule type" value="Genomic_DNA"/>
</dbReference>
<feature type="region of interest" description="Disordered" evidence="1">
    <location>
        <begin position="236"/>
        <end position="264"/>
    </location>
</feature>
<keyword evidence="2" id="KW-0812">Transmembrane</keyword>
<accession>A0A3N4LWS0</accession>
<evidence type="ECO:0008006" key="6">
    <source>
        <dbReference type="Google" id="ProtNLM"/>
    </source>
</evidence>
<organism evidence="4 5">
    <name type="scientific">Terfezia boudieri ATCC MYA-4762</name>
    <dbReference type="NCBI Taxonomy" id="1051890"/>
    <lineage>
        <taxon>Eukaryota</taxon>
        <taxon>Fungi</taxon>
        <taxon>Dikarya</taxon>
        <taxon>Ascomycota</taxon>
        <taxon>Pezizomycotina</taxon>
        <taxon>Pezizomycetes</taxon>
        <taxon>Pezizales</taxon>
        <taxon>Pezizaceae</taxon>
        <taxon>Terfezia</taxon>
    </lineage>
</organism>
<feature type="chain" id="PRO_5017944898" description="Extracellular membrane protein CFEM domain-containing protein" evidence="3">
    <location>
        <begin position="23"/>
        <end position="307"/>
    </location>
</feature>
<feature type="transmembrane region" description="Helical" evidence="2">
    <location>
        <begin position="139"/>
        <end position="159"/>
    </location>
</feature>